<dbReference type="STRING" id="1472767.AOX59_04115"/>
<organism evidence="1 2">
    <name type="scientific">Lentibacillus amyloliquefaciens</name>
    <dbReference type="NCBI Taxonomy" id="1472767"/>
    <lineage>
        <taxon>Bacteria</taxon>
        <taxon>Bacillati</taxon>
        <taxon>Bacillota</taxon>
        <taxon>Bacilli</taxon>
        <taxon>Bacillales</taxon>
        <taxon>Bacillaceae</taxon>
        <taxon>Lentibacillus</taxon>
    </lineage>
</organism>
<evidence type="ECO:0000313" key="1">
    <source>
        <dbReference type="EMBL" id="ALX47858.1"/>
    </source>
</evidence>
<dbReference type="AlphaFoldDB" id="A0A0U3W3Q5"/>
<proteinExistence type="predicted"/>
<dbReference type="KEGG" id="lao:AOX59_04115"/>
<dbReference type="EMBL" id="CP013862">
    <property type="protein sequence ID" value="ALX47858.1"/>
    <property type="molecule type" value="Genomic_DNA"/>
</dbReference>
<dbReference type="Proteomes" id="UP000050331">
    <property type="component" value="Chromosome"/>
</dbReference>
<reference evidence="1 2" key="1">
    <citation type="submission" date="2016-01" db="EMBL/GenBank/DDBJ databases">
        <title>Complete genome sequence of strain Lentibacillus amyloliquefaciens LAM0015T isolated from saline sediment.</title>
        <authorList>
            <person name="Wang J.-L."/>
            <person name="He M.-X."/>
        </authorList>
    </citation>
    <scope>NUCLEOTIDE SEQUENCE [LARGE SCALE GENOMIC DNA]</scope>
    <source>
        <strain evidence="1 2">LAM0015</strain>
    </source>
</reference>
<dbReference type="RefSeq" id="WP_068442228.1">
    <property type="nucleotide sequence ID" value="NZ_CP013862.1"/>
</dbReference>
<accession>A0A0U3W3Q5</accession>
<protein>
    <submittedName>
        <fullName evidence="1">Phage capsid protein</fullName>
    </submittedName>
</protein>
<dbReference type="Pfam" id="PF17236">
    <property type="entry name" value="SU10_MCP"/>
    <property type="match status" value="1"/>
</dbReference>
<name>A0A0U3W3Q5_9BACI</name>
<sequence>MSKKCSKLLDGYKQVSLSQEIAKIGVQSTPFTSMLMAKGSIEKALSTVYTWREKTLDTTSDISAEEGAETTTFYESARAELNNVLEIFKKGASVSGSAQAMQQGQLSAEVNDRLLELKINMENKLINGTKDDGSSSGIRKMQGLVNFAEAGNAVDVTGGAMTEQAIKDAMRALWNQNLAEGQYYALVNADIKEDIDAIYQDRYNYSHITTNFGAIADSVNTNYGTVNFILSKNVPAGQAVFFNDAYVDLAYLREPHFEPLAKSGDSVKGQVIAESTLKVGSAKAVGIVTVSA</sequence>
<evidence type="ECO:0000313" key="2">
    <source>
        <dbReference type="Proteomes" id="UP000050331"/>
    </source>
</evidence>
<gene>
    <name evidence="1" type="ORF">AOX59_04115</name>
</gene>
<keyword evidence="2" id="KW-1185">Reference proteome</keyword>
<dbReference type="OrthoDB" id="2339711at2"/>
<dbReference type="InterPro" id="IPR035198">
    <property type="entry name" value="SU10_MCP"/>
</dbReference>